<proteinExistence type="predicted"/>
<evidence type="ECO:0000313" key="2">
    <source>
        <dbReference type="Proteomes" id="UP001163223"/>
    </source>
</evidence>
<sequence>MLKRTDETGLTTGAAPIRAPMLATLMIASALSPLAINIFIPSVTSIAGDFDVPPSTIGLGLSLYLAATAAIQLLAGPLSDRYGRRPVMIAGSVLFLVGTLLCIFAASATMFLVGRIIQAASATGIALSRAIVRDVFDRARSASMIGYVTMGFAVAPMLGPAIGGHMDGAFGWRSVFWLLLVLGVLTLGLLVFDLSETNRDKGKPVFAQAASYGILARSPAFWRYVGVSALTSAVFFSFLGGGPIIAGHVLGMTPAGYGMWFMLCAFGYIVGNFVAGRYSQRFGVKPMMVAGSLLSFSAPLLTLGLFVAGLVTPATLFAPMLIVGIGNGLALPSSTAGGVSVRPEAAGAAAGLLGAFQIGAGAACSTIAAHLAERSDGPVAVALLMAACGFLGLLCAVTARREAAHAP</sequence>
<keyword evidence="2" id="KW-1185">Reference proteome</keyword>
<reference evidence="1" key="1">
    <citation type="submission" date="2022-11" db="EMBL/GenBank/DDBJ databases">
        <title>beta-Carotene-producing bacterium, Jeongeuplla avenae sp. nov., alleviates the salt stress of Arabidopsis seedlings.</title>
        <authorList>
            <person name="Jiang L."/>
            <person name="Lee J."/>
        </authorList>
    </citation>
    <scope>NUCLEOTIDE SEQUENCE</scope>
    <source>
        <strain evidence="1">DY_R2A_6</strain>
    </source>
</reference>
<gene>
    <name evidence="1" type="ORF">OXU80_14860</name>
</gene>
<accession>A0ACD4NHD0</accession>
<name>A0ACD4NHD0_9HYPH</name>
<dbReference type="Proteomes" id="UP001163223">
    <property type="component" value="Chromosome"/>
</dbReference>
<protein>
    <submittedName>
        <fullName evidence="1">Multidrug effflux MFS transporter</fullName>
    </submittedName>
</protein>
<organism evidence="1 2">
    <name type="scientific">Antarcticirhabdus aurantiaca</name>
    <dbReference type="NCBI Taxonomy" id="2606717"/>
    <lineage>
        <taxon>Bacteria</taxon>
        <taxon>Pseudomonadati</taxon>
        <taxon>Pseudomonadota</taxon>
        <taxon>Alphaproteobacteria</taxon>
        <taxon>Hyphomicrobiales</taxon>
        <taxon>Aurantimonadaceae</taxon>
        <taxon>Antarcticirhabdus</taxon>
    </lineage>
</organism>
<evidence type="ECO:0000313" key="1">
    <source>
        <dbReference type="EMBL" id="WAJ26192.1"/>
    </source>
</evidence>
<dbReference type="EMBL" id="CP113520">
    <property type="protein sequence ID" value="WAJ26192.1"/>
    <property type="molecule type" value="Genomic_DNA"/>
</dbReference>